<gene>
    <name evidence="2" type="ORF">PGLA1383_LOCUS34371</name>
</gene>
<proteinExistence type="predicted"/>
<keyword evidence="1" id="KW-1133">Transmembrane helix</keyword>
<dbReference type="EMBL" id="CAJNNV010025940">
    <property type="protein sequence ID" value="CAE8616700.1"/>
    <property type="molecule type" value="Genomic_DNA"/>
</dbReference>
<name>A0A813FV83_POLGL</name>
<organism evidence="2 3">
    <name type="scientific">Polarella glacialis</name>
    <name type="common">Dinoflagellate</name>
    <dbReference type="NCBI Taxonomy" id="89957"/>
    <lineage>
        <taxon>Eukaryota</taxon>
        <taxon>Sar</taxon>
        <taxon>Alveolata</taxon>
        <taxon>Dinophyceae</taxon>
        <taxon>Suessiales</taxon>
        <taxon>Suessiaceae</taxon>
        <taxon>Polarella</taxon>
    </lineage>
</organism>
<evidence type="ECO:0000256" key="1">
    <source>
        <dbReference type="SAM" id="Phobius"/>
    </source>
</evidence>
<sequence>MTARTILSSIGSVALLLVAWAVAAPGGLILVGKTRGAYFDLQLLLLLSLSLLLLLLLMLLLLLLLLVLFWLLVLLFCSWQQASWSETTSCCHGWLSPSAETSELACTGPPAARMLPAAFRSLLAGLPIRG</sequence>
<feature type="non-terminal residue" evidence="2">
    <location>
        <position position="1"/>
    </location>
</feature>
<feature type="transmembrane region" description="Helical" evidence="1">
    <location>
        <begin position="43"/>
        <end position="76"/>
    </location>
</feature>
<reference evidence="2" key="1">
    <citation type="submission" date="2021-02" db="EMBL/GenBank/DDBJ databases">
        <authorList>
            <person name="Dougan E. K."/>
            <person name="Rhodes N."/>
            <person name="Thang M."/>
            <person name="Chan C."/>
        </authorList>
    </citation>
    <scope>NUCLEOTIDE SEQUENCE</scope>
</reference>
<evidence type="ECO:0000313" key="3">
    <source>
        <dbReference type="Proteomes" id="UP000654075"/>
    </source>
</evidence>
<comment type="caution">
    <text evidence="2">The sequence shown here is derived from an EMBL/GenBank/DDBJ whole genome shotgun (WGS) entry which is preliminary data.</text>
</comment>
<protein>
    <submittedName>
        <fullName evidence="2">Uncharacterized protein</fullName>
    </submittedName>
</protein>
<dbReference type="Proteomes" id="UP000654075">
    <property type="component" value="Unassembled WGS sequence"/>
</dbReference>
<accession>A0A813FV83</accession>
<feature type="transmembrane region" description="Helical" evidence="1">
    <location>
        <begin position="6"/>
        <end position="31"/>
    </location>
</feature>
<keyword evidence="1" id="KW-0812">Transmembrane</keyword>
<keyword evidence="1" id="KW-0472">Membrane</keyword>
<keyword evidence="3" id="KW-1185">Reference proteome</keyword>
<dbReference type="AlphaFoldDB" id="A0A813FV83"/>
<evidence type="ECO:0000313" key="2">
    <source>
        <dbReference type="EMBL" id="CAE8616700.1"/>
    </source>
</evidence>